<feature type="domain" description="Dyp-type peroxidase N-terminal" evidence="8">
    <location>
        <begin position="9"/>
        <end position="139"/>
    </location>
</feature>
<dbReference type="OrthoDB" id="3251355at2"/>
<dbReference type="RefSeq" id="WP_088602195.1">
    <property type="nucleotide sequence ID" value="NZ_NJIH01000003.1"/>
</dbReference>
<evidence type="ECO:0000256" key="2">
    <source>
        <dbReference type="ARBA" id="ARBA00022559"/>
    </source>
</evidence>
<reference evidence="11" key="1">
    <citation type="submission" date="2017-06" db="EMBL/GenBank/DDBJ databases">
        <title>Herbaspirillum phytohormonus sp. nov., isolated from the root nodule of Robinia pseudoacacia in lead-zinc mine.</title>
        <authorList>
            <person name="Fan M."/>
            <person name="Lin Y."/>
        </authorList>
    </citation>
    <scope>NUCLEOTIDE SEQUENCE [LARGE SCALE GENOMIC DNA]</scope>
    <source>
        <strain evidence="11">SC-089</strain>
    </source>
</reference>
<dbReference type="PANTHER" id="PTHR30521:SF0">
    <property type="entry name" value="DYP-TYPE PEROXIDASE FAMILY PROTEIN"/>
    <property type="match status" value="1"/>
</dbReference>
<evidence type="ECO:0000256" key="1">
    <source>
        <dbReference type="ARBA" id="ARBA00001970"/>
    </source>
</evidence>
<name>A0A225MQQ9_9BURK</name>
<comment type="cofactor">
    <cofactor evidence="1">
        <name>heme b</name>
        <dbReference type="ChEBI" id="CHEBI:60344"/>
    </cofactor>
</comment>
<dbReference type="InterPro" id="IPR006314">
    <property type="entry name" value="Dyp_peroxidase"/>
</dbReference>
<keyword evidence="2 10" id="KW-0575">Peroxidase</keyword>
<proteinExistence type="inferred from homology"/>
<comment type="caution">
    <text evidence="10">The sequence shown here is derived from an EMBL/GenBank/DDBJ whole genome shotgun (WGS) entry which is preliminary data.</text>
</comment>
<evidence type="ECO:0000313" key="10">
    <source>
        <dbReference type="EMBL" id="OWT63614.1"/>
    </source>
</evidence>
<feature type="compositionally biased region" description="Low complexity" evidence="7">
    <location>
        <begin position="316"/>
        <end position="342"/>
    </location>
</feature>
<sequence>MPDNSPEPQAVIAPVTRSAIFIVATLAADEAGLDTVRAWCADVAALVRSVGKRVPAGNLSCVCGFGSAAWDRLFGAPRPAALHPFREFGAGERHAIATPGDLLLHIRADQMDLCFELATQLVGRLGAAVTVVDEVHGFRYFDLRSMVGFVDGTENPAGREALEFTLVDDDPEFTNGSYVVVQKYLHDMDAWNALPVEAQERVIGRTKLADIELDEAVKPSSSHSSLTTLVEDGQEVKILRDNMPFGRPGSGEFGTYFIGYARSPAPIEQMLENMFVGKPPGNYDRLLDFSRAVTGGLFFVPSADLLEALAERDPQAAEAGAGEDAAAAASPAPAPVSAAAPDGSLNIGSLKGTTQYE</sequence>
<protein>
    <submittedName>
        <fullName evidence="10">Peroxidase</fullName>
    </submittedName>
</protein>
<dbReference type="AlphaFoldDB" id="A0A225MQQ9"/>
<evidence type="ECO:0000313" key="11">
    <source>
        <dbReference type="Proteomes" id="UP000214603"/>
    </source>
</evidence>
<gene>
    <name evidence="10" type="ORF">CEY11_04625</name>
</gene>
<keyword evidence="5" id="KW-0408">Iron</keyword>
<keyword evidence="11" id="KW-1185">Reference proteome</keyword>
<evidence type="ECO:0000256" key="6">
    <source>
        <dbReference type="ARBA" id="ARBA00025737"/>
    </source>
</evidence>
<dbReference type="EMBL" id="NJIH01000003">
    <property type="protein sequence ID" value="OWT63614.1"/>
    <property type="molecule type" value="Genomic_DNA"/>
</dbReference>
<dbReference type="InterPro" id="IPR048327">
    <property type="entry name" value="Dyp_perox_N"/>
</dbReference>
<keyword evidence="4" id="KW-0560">Oxidoreductase</keyword>
<evidence type="ECO:0000256" key="5">
    <source>
        <dbReference type="ARBA" id="ARBA00023004"/>
    </source>
</evidence>
<accession>A0A225MQQ9</accession>
<dbReference type="PANTHER" id="PTHR30521">
    <property type="entry name" value="DEFERROCHELATASE/PEROXIDASE"/>
    <property type="match status" value="1"/>
</dbReference>
<organism evidence="10 11">
    <name type="scientific">Candidimonas nitroreducens</name>
    <dbReference type="NCBI Taxonomy" id="683354"/>
    <lineage>
        <taxon>Bacteria</taxon>
        <taxon>Pseudomonadati</taxon>
        <taxon>Pseudomonadota</taxon>
        <taxon>Betaproteobacteria</taxon>
        <taxon>Burkholderiales</taxon>
        <taxon>Alcaligenaceae</taxon>
        <taxon>Candidimonas</taxon>
    </lineage>
</organism>
<evidence type="ECO:0000259" key="9">
    <source>
        <dbReference type="Pfam" id="PF20628"/>
    </source>
</evidence>
<evidence type="ECO:0000256" key="7">
    <source>
        <dbReference type="SAM" id="MobiDB-lite"/>
    </source>
</evidence>
<evidence type="ECO:0000259" key="8">
    <source>
        <dbReference type="Pfam" id="PF04261"/>
    </source>
</evidence>
<dbReference type="GO" id="GO:0046872">
    <property type="term" value="F:metal ion binding"/>
    <property type="evidence" value="ECO:0007669"/>
    <property type="project" value="UniProtKB-KW"/>
</dbReference>
<dbReference type="Pfam" id="PF20628">
    <property type="entry name" value="Dyp_perox_C"/>
    <property type="match status" value="1"/>
</dbReference>
<dbReference type="InterPro" id="IPR011008">
    <property type="entry name" value="Dimeric_a/b-barrel"/>
</dbReference>
<comment type="similarity">
    <text evidence="6">Belongs to the DyP-type peroxidase family.</text>
</comment>
<dbReference type="GO" id="GO:0005829">
    <property type="term" value="C:cytosol"/>
    <property type="evidence" value="ECO:0007669"/>
    <property type="project" value="TreeGrafter"/>
</dbReference>
<dbReference type="PROSITE" id="PS51404">
    <property type="entry name" value="DYP_PEROXIDASE"/>
    <property type="match status" value="1"/>
</dbReference>
<dbReference type="GO" id="GO:0020037">
    <property type="term" value="F:heme binding"/>
    <property type="evidence" value="ECO:0007669"/>
    <property type="project" value="InterPro"/>
</dbReference>
<dbReference type="NCBIfam" id="TIGR01413">
    <property type="entry name" value="Dyp_perox_fam"/>
    <property type="match status" value="1"/>
</dbReference>
<feature type="region of interest" description="Disordered" evidence="7">
    <location>
        <begin position="315"/>
        <end position="357"/>
    </location>
</feature>
<dbReference type="Proteomes" id="UP000214603">
    <property type="component" value="Unassembled WGS sequence"/>
</dbReference>
<dbReference type="SUPFAM" id="SSF54909">
    <property type="entry name" value="Dimeric alpha+beta barrel"/>
    <property type="match status" value="1"/>
</dbReference>
<dbReference type="InterPro" id="IPR048328">
    <property type="entry name" value="Dyp_perox_C"/>
</dbReference>
<feature type="domain" description="Dyp-type peroxidase C-terminal" evidence="9">
    <location>
        <begin position="144"/>
        <end position="304"/>
    </location>
</feature>
<dbReference type="Pfam" id="PF04261">
    <property type="entry name" value="Dyp_perox_N"/>
    <property type="match status" value="1"/>
</dbReference>
<evidence type="ECO:0000256" key="3">
    <source>
        <dbReference type="ARBA" id="ARBA00022723"/>
    </source>
</evidence>
<keyword evidence="3" id="KW-0479">Metal-binding</keyword>
<dbReference type="GO" id="GO:0004601">
    <property type="term" value="F:peroxidase activity"/>
    <property type="evidence" value="ECO:0007669"/>
    <property type="project" value="UniProtKB-KW"/>
</dbReference>
<evidence type="ECO:0000256" key="4">
    <source>
        <dbReference type="ARBA" id="ARBA00023002"/>
    </source>
</evidence>